<dbReference type="RefSeq" id="WP_123223154.1">
    <property type="nucleotide sequence ID" value="NZ_RJSF01000040.1"/>
</dbReference>
<feature type="transmembrane region" description="Helical" evidence="2">
    <location>
        <begin position="51"/>
        <end position="73"/>
    </location>
</feature>
<dbReference type="Proteomes" id="UP000279994">
    <property type="component" value="Unassembled WGS sequence"/>
</dbReference>
<dbReference type="PROSITE" id="PS51318">
    <property type="entry name" value="TAT"/>
    <property type="match status" value="1"/>
</dbReference>
<keyword evidence="2" id="KW-0472">Membrane</keyword>
<dbReference type="InterPro" id="IPR006311">
    <property type="entry name" value="TAT_signal"/>
</dbReference>
<protein>
    <submittedName>
        <fullName evidence="3">Uncharacterized protein</fullName>
    </submittedName>
</protein>
<keyword evidence="2" id="KW-1133">Transmembrane helix</keyword>
<evidence type="ECO:0000256" key="2">
    <source>
        <dbReference type="SAM" id="Phobius"/>
    </source>
</evidence>
<dbReference type="EMBL" id="RJSF01000040">
    <property type="protein sequence ID" value="RNM13747.1"/>
    <property type="molecule type" value="Genomic_DNA"/>
</dbReference>
<reference evidence="3 4" key="1">
    <citation type="submission" date="2018-11" db="EMBL/GenBank/DDBJ databases">
        <authorList>
            <person name="Li F."/>
        </authorList>
    </citation>
    <scope>NUCLEOTIDE SEQUENCE [LARGE SCALE GENOMIC DNA]</scope>
    <source>
        <strain evidence="3 4">Gsoil 818</strain>
    </source>
</reference>
<feature type="region of interest" description="Disordered" evidence="1">
    <location>
        <begin position="101"/>
        <end position="127"/>
    </location>
</feature>
<gene>
    <name evidence="3" type="ORF">EFL26_12275</name>
</gene>
<keyword evidence="4" id="KW-1185">Reference proteome</keyword>
<accession>A0A3N0GMR7</accession>
<sequence>MKNHEAPSRMLLRRAALVLSTAAVVVVALPALASADTPAAWQQDPHVSGLDFLLVLVLIPVGLALVISLLATLPSMIRDRGYEPGQSWRAEAEWFGGPRKGVEAAEELSPQQVESAESGRGGTSGQW</sequence>
<comment type="caution">
    <text evidence="3">The sequence shown here is derived from an EMBL/GenBank/DDBJ whole genome shotgun (WGS) entry which is preliminary data.</text>
</comment>
<name>A0A3N0GMR7_9ACTN</name>
<evidence type="ECO:0000313" key="3">
    <source>
        <dbReference type="EMBL" id="RNM13747.1"/>
    </source>
</evidence>
<keyword evidence="2" id="KW-0812">Transmembrane</keyword>
<evidence type="ECO:0000256" key="1">
    <source>
        <dbReference type="SAM" id="MobiDB-lite"/>
    </source>
</evidence>
<dbReference type="AlphaFoldDB" id="A0A3N0GMR7"/>
<organism evidence="3 4">
    <name type="scientific">Nocardioides pocheonensis</name>
    <dbReference type="NCBI Taxonomy" id="661485"/>
    <lineage>
        <taxon>Bacteria</taxon>
        <taxon>Bacillati</taxon>
        <taxon>Actinomycetota</taxon>
        <taxon>Actinomycetes</taxon>
        <taxon>Propionibacteriales</taxon>
        <taxon>Nocardioidaceae</taxon>
        <taxon>Nocardioides</taxon>
    </lineage>
</organism>
<proteinExistence type="predicted"/>
<dbReference type="OrthoDB" id="3786531at2"/>
<evidence type="ECO:0000313" key="4">
    <source>
        <dbReference type="Proteomes" id="UP000279994"/>
    </source>
</evidence>